<evidence type="ECO:0000256" key="1">
    <source>
        <dbReference type="SAM" id="Coils"/>
    </source>
</evidence>
<dbReference type="GO" id="GO:0097542">
    <property type="term" value="C:ciliary tip"/>
    <property type="evidence" value="ECO:0007669"/>
    <property type="project" value="TreeGrafter"/>
</dbReference>
<dbReference type="PANTHER" id="PTHR46518">
    <property type="entry name" value="COILED-COIL DOMAIN-CONTAINING PROTEIN 151"/>
    <property type="match status" value="1"/>
</dbReference>
<evidence type="ECO:0000313" key="3">
    <source>
        <dbReference type="Proteomes" id="UP000187209"/>
    </source>
</evidence>
<dbReference type="InterPro" id="IPR033192">
    <property type="entry name" value="ODAD3"/>
</dbReference>
<dbReference type="PANTHER" id="PTHR46518:SF1">
    <property type="entry name" value="OUTER DYNEIN ARM-DOCKING COMPLEX SUBUNIT 3"/>
    <property type="match status" value="1"/>
</dbReference>
<organism evidence="2 3">
    <name type="scientific">Stentor coeruleus</name>
    <dbReference type="NCBI Taxonomy" id="5963"/>
    <lineage>
        <taxon>Eukaryota</taxon>
        <taxon>Sar</taxon>
        <taxon>Alveolata</taxon>
        <taxon>Ciliophora</taxon>
        <taxon>Postciliodesmatophora</taxon>
        <taxon>Heterotrichea</taxon>
        <taxon>Heterotrichida</taxon>
        <taxon>Stentoridae</taxon>
        <taxon>Stentor</taxon>
    </lineage>
</organism>
<proteinExistence type="predicted"/>
<dbReference type="EMBL" id="MPUH01000005">
    <property type="protein sequence ID" value="OMJ95948.1"/>
    <property type="molecule type" value="Genomic_DNA"/>
</dbReference>
<evidence type="ECO:0000313" key="2">
    <source>
        <dbReference type="EMBL" id="OMJ95948.1"/>
    </source>
</evidence>
<protein>
    <submittedName>
        <fullName evidence="2">Uncharacterized protein</fullName>
    </submittedName>
</protein>
<keyword evidence="3" id="KW-1185">Reference proteome</keyword>
<dbReference type="AlphaFoldDB" id="A0A1R2D3V7"/>
<sequence>MEDSLSTSVSARQREILNAIHTRNPKSLLSSTFTRGSISPIRTIEEKADSTLHLIMLKKSIDIQKLTSGTGDKTVLNLKNELKQLELEDAKHEFWLRQCTHKIKNLQKSIEKALERQSEETWNQEIYHHLLKRMKKTKIFLEMKSYEMMDSLECRDLLLLHEKKKKLVKKEAALQAVTTFKAMKKAVDDEKNEGENQIYSLQKSINRVRTISDRTDVWKNHQQTMYEAAAIEDRSAKNQRLKEGLTLHRLWHNILTKIFDRKVEKSRKFEEAFQKIKIATGIPDITILVENFLTKEQTYDSLMKTVNKKEIECSEYKNKINEIQKNVEMSSNKDVSASMQSFYNDLFPSGTVPSSEVLNTIRGINQQKVHELMELSHKKFLIENTHSKIRTWLLQIIKKFYRILGTHNNDIEKEESLIYYIKCIKEIFALAHGDKGIGIRVEANRKYALNSLIKQAGLVPHKIFEDEQIYEGSLVAAEVETEERINTRPH</sequence>
<reference evidence="2 3" key="1">
    <citation type="submission" date="2016-11" db="EMBL/GenBank/DDBJ databases">
        <title>The macronuclear genome of Stentor coeruleus: a giant cell with tiny introns.</title>
        <authorList>
            <person name="Slabodnick M."/>
            <person name="Ruby J.G."/>
            <person name="Reiff S.B."/>
            <person name="Swart E.C."/>
            <person name="Gosai S."/>
            <person name="Prabakaran S."/>
            <person name="Witkowska E."/>
            <person name="Larue G.E."/>
            <person name="Fisher S."/>
            <person name="Freeman R.M."/>
            <person name="Gunawardena J."/>
            <person name="Chu W."/>
            <person name="Stover N.A."/>
            <person name="Gregory B.D."/>
            <person name="Nowacki M."/>
            <person name="Derisi J."/>
            <person name="Roy S.W."/>
            <person name="Marshall W.F."/>
            <person name="Sood P."/>
        </authorList>
    </citation>
    <scope>NUCLEOTIDE SEQUENCE [LARGE SCALE GENOMIC DNA]</scope>
    <source>
        <strain evidence="2">WM001</strain>
    </source>
</reference>
<dbReference type="Proteomes" id="UP000187209">
    <property type="component" value="Unassembled WGS sequence"/>
</dbReference>
<feature type="coiled-coil region" evidence="1">
    <location>
        <begin position="299"/>
        <end position="333"/>
    </location>
</feature>
<keyword evidence="1" id="KW-0175">Coiled coil</keyword>
<comment type="caution">
    <text evidence="2">The sequence shown here is derived from an EMBL/GenBank/DDBJ whole genome shotgun (WGS) entry which is preliminary data.</text>
</comment>
<dbReference type="GO" id="GO:0003341">
    <property type="term" value="P:cilium movement"/>
    <property type="evidence" value="ECO:0007669"/>
    <property type="project" value="InterPro"/>
</dbReference>
<accession>A0A1R2D3V7</accession>
<dbReference type="GO" id="GO:0036158">
    <property type="term" value="P:outer dynein arm assembly"/>
    <property type="evidence" value="ECO:0007669"/>
    <property type="project" value="InterPro"/>
</dbReference>
<dbReference type="GO" id="GO:0036064">
    <property type="term" value="C:ciliary basal body"/>
    <property type="evidence" value="ECO:0007669"/>
    <property type="project" value="TreeGrafter"/>
</dbReference>
<dbReference type="GO" id="GO:0035253">
    <property type="term" value="C:ciliary rootlet"/>
    <property type="evidence" value="ECO:0007669"/>
    <property type="project" value="TreeGrafter"/>
</dbReference>
<name>A0A1R2D3V7_9CILI</name>
<gene>
    <name evidence="2" type="ORF">SteCoe_500</name>
</gene>